<dbReference type="EMBL" id="NBSK02000007">
    <property type="protein sequence ID" value="KAJ0198294.1"/>
    <property type="molecule type" value="Genomic_DNA"/>
</dbReference>
<comment type="caution">
    <text evidence="1">The sequence shown here is derived from an EMBL/GenBank/DDBJ whole genome shotgun (WGS) entry which is preliminary data.</text>
</comment>
<evidence type="ECO:0008006" key="3">
    <source>
        <dbReference type="Google" id="ProtNLM"/>
    </source>
</evidence>
<evidence type="ECO:0000313" key="2">
    <source>
        <dbReference type="Proteomes" id="UP000235145"/>
    </source>
</evidence>
<gene>
    <name evidence="1" type="ORF">LSAT_V11C700344930</name>
</gene>
<dbReference type="Proteomes" id="UP000235145">
    <property type="component" value="Unassembled WGS sequence"/>
</dbReference>
<accession>A0A9R1X4J6</accession>
<reference evidence="1 2" key="1">
    <citation type="journal article" date="2017" name="Nat. Commun.">
        <title>Genome assembly with in vitro proximity ligation data and whole-genome triplication in lettuce.</title>
        <authorList>
            <person name="Reyes-Chin-Wo S."/>
            <person name="Wang Z."/>
            <person name="Yang X."/>
            <person name="Kozik A."/>
            <person name="Arikit S."/>
            <person name="Song C."/>
            <person name="Xia L."/>
            <person name="Froenicke L."/>
            <person name="Lavelle D.O."/>
            <person name="Truco M.J."/>
            <person name="Xia R."/>
            <person name="Zhu S."/>
            <person name="Xu C."/>
            <person name="Xu H."/>
            <person name="Xu X."/>
            <person name="Cox K."/>
            <person name="Korf I."/>
            <person name="Meyers B.C."/>
            <person name="Michelmore R.W."/>
        </authorList>
    </citation>
    <scope>NUCLEOTIDE SEQUENCE [LARGE SCALE GENOMIC DNA]</scope>
    <source>
        <strain evidence="2">cv. Salinas</strain>
        <tissue evidence="1">Seedlings</tissue>
    </source>
</reference>
<name>A0A9R1X4J6_LACSA</name>
<sequence>MGVLNYILKVEGVRTFYDIQFESLVNNWIRYAISCNVEELKLYIWEGEAEFLLNEFIFINSCFTDLRLSGCKLNPSGAISWENLRSLCISEVYLDEDLIAKSDLKPILIILVQRSRIARERLMKRNKRCLKDVRIMNLRHVKELQLGLLYSKVLSCLQAKGFLLPSNVKLTLVK</sequence>
<proteinExistence type="predicted"/>
<dbReference type="AlphaFoldDB" id="A0A9R1X4J6"/>
<protein>
    <recommendedName>
        <fullName evidence="3">FBD domain-containing protein</fullName>
    </recommendedName>
</protein>
<keyword evidence="2" id="KW-1185">Reference proteome</keyword>
<organism evidence="1 2">
    <name type="scientific">Lactuca sativa</name>
    <name type="common">Garden lettuce</name>
    <dbReference type="NCBI Taxonomy" id="4236"/>
    <lineage>
        <taxon>Eukaryota</taxon>
        <taxon>Viridiplantae</taxon>
        <taxon>Streptophyta</taxon>
        <taxon>Embryophyta</taxon>
        <taxon>Tracheophyta</taxon>
        <taxon>Spermatophyta</taxon>
        <taxon>Magnoliopsida</taxon>
        <taxon>eudicotyledons</taxon>
        <taxon>Gunneridae</taxon>
        <taxon>Pentapetalae</taxon>
        <taxon>asterids</taxon>
        <taxon>campanulids</taxon>
        <taxon>Asterales</taxon>
        <taxon>Asteraceae</taxon>
        <taxon>Cichorioideae</taxon>
        <taxon>Cichorieae</taxon>
        <taxon>Lactucinae</taxon>
        <taxon>Lactuca</taxon>
    </lineage>
</organism>
<evidence type="ECO:0000313" key="1">
    <source>
        <dbReference type="EMBL" id="KAJ0198294.1"/>
    </source>
</evidence>